<dbReference type="PANTHER" id="PTHR42160">
    <property type="entry name" value="URACIL-DNA GLYCOSYLASE SUPERFAMILY PROTEIN"/>
    <property type="match status" value="1"/>
</dbReference>
<accession>A0A1H1LTH3</accession>
<protein>
    <submittedName>
        <fullName evidence="3">Uracil-DNA glycosylase</fullName>
    </submittedName>
</protein>
<dbReference type="Gene3D" id="3.40.470.10">
    <property type="entry name" value="Uracil-DNA glycosylase-like domain"/>
    <property type="match status" value="1"/>
</dbReference>
<feature type="domain" description="Uracil-DNA glycosylase-like" evidence="2">
    <location>
        <begin position="48"/>
        <end position="205"/>
    </location>
</feature>
<gene>
    <name evidence="3" type="ORF">SAMN04489857_1129</name>
</gene>
<sequence length="213" mass="24706">MRRHMRQEDARQAQGESGEEDPRFARIFRAIKADPQNESYTQAGIDPLYTASATSRIVIIGQAPGRVAQDTRIPWNDKSGERLRDWLGMDARTFYDPTRVSIMPMDFYFPGKGRSGDLPPRKGFAEKWHPRLLELMPDVRLTVLIGSYATRRYLGLKSSAKLTDVVRDYRSYLPERFPLVHPSPRNQIWMKKNPWFEEDVVPELRRRVADALS</sequence>
<dbReference type="InterPro" id="IPR047124">
    <property type="entry name" value="HI_0220.2"/>
</dbReference>
<dbReference type="SUPFAM" id="SSF52141">
    <property type="entry name" value="Uracil-DNA glycosylase-like"/>
    <property type="match status" value="1"/>
</dbReference>
<name>A0A1H1LTH3_9ACTN</name>
<feature type="region of interest" description="Disordered" evidence="1">
    <location>
        <begin position="1"/>
        <end position="23"/>
    </location>
</feature>
<dbReference type="EMBL" id="LT629759">
    <property type="protein sequence ID" value="SDR77783.1"/>
    <property type="molecule type" value="Genomic_DNA"/>
</dbReference>
<dbReference type="SMART" id="SM00987">
    <property type="entry name" value="UreE_C"/>
    <property type="match status" value="1"/>
</dbReference>
<proteinExistence type="predicted"/>
<dbReference type="InterPro" id="IPR005122">
    <property type="entry name" value="Uracil-DNA_glycosylase-like"/>
</dbReference>
<dbReference type="Proteomes" id="UP000199480">
    <property type="component" value="Chromosome I"/>
</dbReference>
<dbReference type="SMART" id="SM00986">
    <property type="entry name" value="UDG"/>
    <property type="match status" value="1"/>
</dbReference>
<evidence type="ECO:0000313" key="3">
    <source>
        <dbReference type="EMBL" id="SDR77783.1"/>
    </source>
</evidence>
<dbReference type="CDD" id="cd10033">
    <property type="entry name" value="UDG_like"/>
    <property type="match status" value="1"/>
</dbReference>
<feature type="compositionally biased region" description="Basic and acidic residues" evidence="1">
    <location>
        <begin position="1"/>
        <end position="11"/>
    </location>
</feature>
<evidence type="ECO:0000259" key="2">
    <source>
        <dbReference type="SMART" id="SM00986"/>
    </source>
</evidence>
<reference evidence="4" key="1">
    <citation type="submission" date="2016-10" db="EMBL/GenBank/DDBJ databases">
        <authorList>
            <person name="Varghese N."/>
            <person name="Submissions S."/>
        </authorList>
    </citation>
    <scope>NUCLEOTIDE SEQUENCE [LARGE SCALE GENOMIC DNA]</scope>
    <source>
        <strain evidence="4">DSM 22620</strain>
    </source>
</reference>
<dbReference type="PANTHER" id="PTHR42160:SF1">
    <property type="entry name" value="URACIL-DNA GLYCOSYLASE SUPERFAMILY PROTEIN"/>
    <property type="match status" value="1"/>
</dbReference>
<evidence type="ECO:0000256" key="1">
    <source>
        <dbReference type="SAM" id="MobiDB-lite"/>
    </source>
</evidence>
<evidence type="ECO:0000313" key="4">
    <source>
        <dbReference type="Proteomes" id="UP000199480"/>
    </source>
</evidence>
<dbReference type="Pfam" id="PF03167">
    <property type="entry name" value="UDG"/>
    <property type="match status" value="1"/>
</dbReference>
<dbReference type="AlphaFoldDB" id="A0A1H1LTH3"/>
<organism evidence="3 4">
    <name type="scientific">Parafannyhessea umbonata</name>
    <dbReference type="NCBI Taxonomy" id="604330"/>
    <lineage>
        <taxon>Bacteria</taxon>
        <taxon>Bacillati</taxon>
        <taxon>Actinomycetota</taxon>
        <taxon>Coriobacteriia</taxon>
        <taxon>Coriobacteriales</taxon>
        <taxon>Atopobiaceae</taxon>
        <taxon>Parafannyhessea</taxon>
    </lineage>
</organism>
<dbReference type="InterPro" id="IPR036895">
    <property type="entry name" value="Uracil-DNA_glycosylase-like_sf"/>
</dbReference>